<dbReference type="AlphaFoldDB" id="Q01TQ5"/>
<dbReference type="CDD" id="cd00085">
    <property type="entry name" value="HNHc"/>
    <property type="match status" value="1"/>
</dbReference>
<name>Q01TQ5_SOLUE</name>
<dbReference type="EMBL" id="CP000473">
    <property type="protein sequence ID" value="ABJ86965.1"/>
    <property type="molecule type" value="Genomic_DNA"/>
</dbReference>
<dbReference type="InParanoid" id="Q01TQ5"/>
<reference evidence="1" key="1">
    <citation type="submission" date="2006-10" db="EMBL/GenBank/DDBJ databases">
        <title>Complete sequence of Solibacter usitatus Ellin6076.</title>
        <authorList>
            <consortium name="US DOE Joint Genome Institute"/>
            <person name="Copeland A."/>
            <person name="Lucas S."/>
            <person name="Lapidus A."/>
            <person name="Barry K."/>
            <person name="Detter J.C."/>
            <person name="Glavina del Rio T."/>
            <person name="Hammon N."/>
            <person name="Israni S."/>
            <person name="Dalin E."/>
            <person name="Tice H."/>
            <person name="Pitluck S."/>
            <person name="Thompson L.S."/>
            <person name="Brettin T."/>
            <person name="Bruce D."/>
            <person name="Han C."/>
            <person name="Tapia R."/>
            <person name="Gilna P."/>
            <person name="Schmutz J."/>
            <person name="Larimer F."/>
            <person name="Land M."/>
            <person name="Hauser L."/>
            <person name="Kyrpides N."/>
            <person name="Mikhailova N."/>
            <person name="Janssen P.H."/>
            <person name="Kuske C.R."/>
            <person name="Richardson P."/>
        </authorList>
    </citation>
    <scope>NUCLEOTIDE SEQUENCE</scope>
    <source>
        <strain evidence="1">Ellin6076</strain>
    </source>
</reference>
<proteinExistence type="predicted"/>
<organism evidence="1">
    <name type="scientific">Solibacter usitatus (strain Ellin6076)</name>
    <dbReference type="NCBI Taxonomy" id="234267"/>
    <lineage>
        <taxon>Bacteria</taxon>
        <taxon>Pseudomonadati</taxon>
        <taxon>Acidobacteriota</taxon>
        <taxon>Terriglobia</taxon>
        <taxon>Bryobacterales</taxon>
        <taxon>Solibacteraceae</taxon>
        <taxon>Candidatus Solibacter</taxon>
    </lineage>
</organism>
<sequence>MEEFLERERTPENYWRAVILFGQNVASYKFALAKSLIELSSRASETIKLEELAEPFSRHIVEHLANAPKQATSASSRFLESCRKFSAGTLGRDELIGQTARLGFNNVIDAFHIVNRDELPMRFFVDERQSGGGIRLTDELFRLRERLQFGNLPQEVEARWRLVETAWQLRVTRTALAVHVDDESLMILKGHRRTNLTSCRDALNGYQKGKCFYCFADISVENASTRLADVDHFLPRMLGQVDRSSLRLDGVWNLVLACRDCNRGVEGKSSRLPHRRFLERLDTRNEFFITSHHPLRETLIAQTGASRQERVSFLNSTYSTAWEWLIHRWEPRAENEAAF</sequence>
<dbReference type="KEGG" id="sus:Acid_6030"/>
<protein>
    <submittedName>
        <fullName evidence="1">Uncharacterized protein</fullName>
    </submittedName>
</protein>
<accession>Q01TQ5</accession>
<dbReference type="HOGENOM" id="CLU_069793_0_0_0"/>
<dbReference type="Gene3D" id="1.10.30.50">
    <property type="match status" value="1"/>
</dbReference>
<gene>
    <name evidence="1" type="ordered locus">Acid_6030</name>
</gene>
<dbReference type="OrthoDB" id="489287at2"/>
<evidence type="ECO:0000313" key="1">
    <source>
        <dbReference type="EMBL" id="ABJ86965.1"/>
    </source>
</evidence>
<dbReference type="STRING" id="234267.Acid_6030"/>
<dbReference type="InterPro" id="IPR003615">
    <property type="entry name" value="HNH_nuc"/>
</dbReference>
<dbReference type="eggNOG" id="COG1403">
    <property type="taxonomic scope" value="Bacteria"/>
</dbReference>